<dbReference type="Pfam" id="PF13426">
    <property type="entry name" value="PAS_9"/>
    <property type="match status" value="1"/>
</dbReference>
<dbReference type="InterPro" id="IPR000700">
    <property type="entry name" value="PAS-assoc_C"/>
</dbReference>
<dbReference type="InterPro" id="IPR043128">
    <property type="entry name" value="Rev_trsase/Diguanyl_cyclase"/>
</dbReference>
<dbReference type="EMBL" id="CP046400">
    <property type="protein sequence ID" value="QGY41670.1"/>
    <property type="molecule type" value="Genomic_DNA"/>
</dbReference>
<dbReference type="RefSeq" id="WP_158950142.1">
    <property type="nucleotide sequence ID" value="NZ_CP046400.1"/>
</dbReference>
<dbReference type="FunFam" id="3.30.70.270:FF:000001">
    <property type="entry name" value="Diguanylate cyclase domain protein"/>
    <property type="match status" value="1"/>
</dbReference>
<organism evidence="6 7">
    <name type="scientific">Pseudodesulfovibrio cashew</name>
    <dbReference type="NCBI Taxonomy" id="2678688"/>
    <lineage>
        <taxon>Bacteria</taxon>
        <taxon>Pseudomonadati</taxon>
        <taxon>Thermodesulfobacteriota</taxon>
        <taxon>Desulfovibrionia</taxon>
        <taxon>Desulfovibrionales</taxon>
        <taxon>Desulfovibrionaceae</taxon>
    </lineage>
</organism>
<dbReference type="SUPFAM" id="SSF55785">
    <property type="entry name" value="PYP-like sensor domain (PAS domain)"/>
    <property type="match status" value="1"/>
</dbReference>
<feature type="domain" description="GGDEF" evidence="5">
    <location>
        <begin position="306"/>
        <end position="440"/>
    </location>
</feature>
<dbReference type="NCBIfam" id="TIGR00229">
    <property type="entry name" value="sensory_box"/>
    <property type="match status" value="1"/>
</dbReference>
<dbReference type="Gene3D" id="3.30.70.270">
    <property type="match status" value="1"/>
</dbReference>
<feature type="domain" description="PAS" evidence="3">
    <location>
        <begin position="150"/>
        <end position="187"/>
    </location>
</feature>
<dbReference type="PROSITE" id="PS50112">
    <property type="entry name" value="PAS"/>
    <property type="match status" value="1"/>
</dbReference>
<dbReference type="Pfam" id="PF00072">
    <property type="entry name" value="Response_reg"/>
    <property type="match status" value="1"/>
</dbReference>
<dbReference type="Gene3D" id="3.30.450.20">
    <property type="entry name" value="PAS domain"/>
    <property type="match status" value="1"/>
</dbReference>
<dbReference type="Gene3D" id="3.40.50.2300">
    <property type="match status" value="1"/>
</dbReference>
<name>A0A6I6JKZ5_9BACT</name>
<dbReference type="Proteomes" id="UP000428328">
    <property type="component" value="Chromosome"/>
</dbReference>
<dbReference type="Pfam" id="PF00990">
    <property type="entry name" value="GGDEF"/>
    <property type="match status" value="1"/>
</dbReference>
<sequence length="444" mass="50211">MTNAPQKLLIVDDSQTNLALLEHMLGDQDCEVVAADTGAEAVALVAANDFALILLDIQMPGMNGYETASRIKKLERGKHVPIIFITAIFQDEENVRQGYETGAVDYLFRPVDVEMLKRKVQVFLDMNRQKLTLMEELDERGESLRELNRAEDSYRSIFERAVEGLFRSTVDGKIKEANPALIRLFGYGSLDELTCMKDFREKVMVDAEERRQYLELLRRDGFVTHFEFRGRKRDGSTIWCSESSRLVSLDGADHIEGVVEDVTGQKEMEMRLKHLATVDSLTGVPNRHLFFDRAEQALANAKRYDQKAAILFIDLDDFKKVNDTYGHQTGDELLCMVAERLSERVRESDTLARLGGDEFGVLLNHVEHEEAAVTVAKDLLAVLDRPFDIQGEKIRVGATVGISYYPDDGKDCMTLVSRADAAMYGVKRRCGKRFGSFRECGMPK</sequence>
<dbReference type="PANTHER" id="PTHR46663:SF2">
    <property type="entry name" value="GGDEF DOMAIN-CONTAINING PROTEIN"/>
    <property type="match status" value="1"/>
</dbReference>
<evidence type="ECO:0000259" key="4">
    <source>
        <dbReference type="PROSITE" id="PS50113"/>
    </source>
</evidence>
<dbReference type="GO" id="GO:0000160">
    <property type="term" value="P:phosphorelay signal transduction system"/>
    <property type="evidence" value="ECO:0007669"/>
    <property type="project" value="InterPro"/>
</dbReference>
<dbReference type="CDD" id="cd01949">
    <property type="entry name" value="GGDEF"/>
    <property type="match status" value="1"/>
</dbReference>
<dbReference type="AlphaFoldDB" id="A0A6I6JKZ5"/>
<dbReference type="SUPFAM" id="SSF55073">
    <property type="entry name" value="Nucleotide cyclase"/>
    <property type="match status" value="1"/>
</dbReference>
<dbReference type="InterPro" id="IPR035965">
    <property type="entry name" value="PAS-like_dom_sf"/>
</dbReference>
<dbReference type="InterPro" id="IPR001789">
    <property type="entry name" value="Sig_transdc_resp-reg_receiver"/>
</dbReference>
<dbReference type="SUPFAM" id="SSF52172">
    <property type="entry name" value="CheY-like"/>
    <property type="match status" value="1"/>
</dbReference>
<keyword evidence="7" id="KW-1185">Reference proteome</keyword>
<gene>
    <name evidence="6" type="ORF">GM415_16585</name>
</gene>
<dbReference type="SMART" id="SM00267">
    <property type="entry name" value="GGDEF"/>
    <property type="match status" value="1"/>
</dbReference>
<feature type="domain" description="Response regulatory" evidence="2">
    <location>
        <begin position="7"/>
        <end position="124"/>
    </location>
</feature>
<dbReference type="InterPro" id="IPR000160">
    <property type="entry name" value="GGDEF_dom"/>
</dbReference>
<dbReference type="PROSITE" id="PS50113">
    <property type="entry name" value="PAC"/>
    <property type="match status" value="1"/>
</dbReference>
<dbReference type="SMART" id="SM00448">
    <property type="entry name" value="REC"/>
    <property type="match status" value="1"/>
</dbReference>
<dbReference type="GO" id="GO:0003824">
    <property type="term" value="F:catalytic activity"/>
    <property type="evidence" value="ECO:0007669"/>
    <property type="project" value="UniProtKB-ARBA"/>
</dbReference>
<evidence type="ECO:0000313" key="7">
    <source>
        <dbReference type="Proteomes" id="UP000428328"/>
    </source>
</evidence>
<dbReference type="PROSITE" id="PS50887">
    <property type="entry name" value="GGDEF"/>
    <property type="match status" value="1"/>
</dbReference>
<keyword evidence="1" id="KW-0597">Phosphoprotein</keyword>
<dbReference type="InterPro" id="IPR000014">
    <property type="entry name" value="PAS"/>
</dbReference>
<evidence type="ECO:0000313" key="6">
    <source>
        <dbReference type="EMBL" id="QGY41670.1"/>
    </source>
</evidence>
<protein>
    <submittedName>
        <fullName evidence="6">Diguanylate cyclase</fullName>
    </submittedName>
</protein>
<dbReference type="CDD" id="cd00130">
    <property type="entry name" value="PAS"/>
    <property type="match status" value="1"/>
</dbReference>
<evidence type="ECO:0000259" key="2">
    <source>
        <dbReference type="PROSITE" id="PS50110"/>
    </source>
</evidence>
<feature type="modified residue" description="4-aspartylphosphate" evidence="1">
    <location>
        <position position="56"/>
    </location>
</feature>
<feature type="domain" description="PAC" evidence="4">
    <location>
        <begin position="224"/>
        <end position="274"/>
    </location>
</feature>
<dbReference type="PROSITE" id="PS50110">
    <property type="entry name" value="RESPONSE_REGULATORY"/>
    <property type="match status" value="1"/>
</dbReference>
<evidence type="ECO:0000256" key="1">
    <source>
        <dbReference type="PROSITE-ProRule" id="PRU00169"/>
    </source>
</evidence>
<reference evidence="6 7" key="1">
    <citation type="submission" date="2019-11" db="EMBL/GenBank/DDBJ databases">
        <authorList>
            <person name="Zheng R.K."/>
            <person name="Sun C.M."/>
        </authorList>
    </citation>
    <scope>NUCLEOTIDE SEQUENCE [LARGE SCALE GENOMIC DNA]</scope>
    <source>
        <strain evidence="6 7">SRB007</strain>
    </source>
</reference>
<dbReference type="InterPro" id="IPR052163">
    <property type="entry name" value="DGC-Regulatory_Protein"/>
</dbReference>
<dbReference type="PANTHER" id="PTHR46663">
    <property type="entry name" value="DIGUANYLATE CYCLASE DGCT-RELATED"/>
    <property type="match status" value="1"/>
</dbReference>
<proteinExistence type="predicted"/>
<accession>A0A6I6JKZ5</accession>
<dbReference type="NCBIfam" id="TIGR00254">
    <property type="entry name" value="GGDEF"/>
    <property type="match status" value="1"/>
</dbReference>
<evidence type="ECO:0000259" key="3">
    <source>
        <dbReference type="PROSITE" id="PS50112"/>
    </source>
</evidence>
<dbReference type="InterPro" id="IPR029787">
    <property type="entry name" value="Nucleotide_cyclase"/>
</dbReference>
<evidence type="ECO:0000259" key="5">
    <source>
        <dbReference type="PROSITE" id="PS50887"/>
    </source>
</evidence>
<dbReference type="KEGG" id="psel:GM415_16585"/>
<dbReference type="InterPro" id="IPR011006">
    <property type="entry name" value="CheY-like_superfamily"/>
</dbReference>
<dbReference type="SMART" id="SM00091">
    <property type="entry name" value="PAS"/>
    <property type="match status" value="1"/>
</dbReference>